<dbReference type="AlphaFoldDB" id="A0A8X6TEQ1"/>
<keyword evidence="2" id="KW-1185">Reference proteome</keyword>
<evidence type="ECO:0000313" key="1">
    <source>
        <dbReference type="EMBL" id="GFT01229.1"/>
    </source>
</evidence>
<reference evidence="1" key="1">
    <citation type="submission" date="2020-08" db="EMBL/GenBank/DDBJ databases">
        <title>Multicomponent nature underlies the extraordinary mechanical properties of spider dragline silk.</title>
        <authorList>
            <person name="Kono N."/>
            <person name="Nakamura H."/>
            <person name="Mori M."/>
            <person name="Yoshida Y."/>
            <person name="Ohtoshi R."/>
            <person name="Malay A.D."/>
            <person name="Moran D.A.P."/>
            <person name="Tomita M."/>
            <person name="Numata K."/>
            <person name="Arakawa K."/>
        </authorList>
    </citation>
    <scope>NUCLEOTIDE SEQUENCE</scope>
</reference>
<dbReference type="Proteomes" id="UP000887013">
    <property type="component" value="Unassembled WGS sequence"/>
</dbReference>
<comment type="caution">
    <text evidence="1">The sequence shown here is derived from an EMBL/GenBank/DDBJ whole genome shotgun (WGS) entry which is preliminary data.</text>
</comment>
<evidence type="ECO:0000313" key="2">
    <source>
        <dbReference type="Proteomes" id="UP000887013"/>
    </source>
</evidence>
<protein>
    <submittedName>
        <fullName evidence="1">Uncharacterized protein</fullName>
    </submittedName>
</protein>
<accession>A0A8X6TEQ1</accession>
<name>A0A8X6TEQ1_NEPPI</name>
<proteinExistence type="predicted"/>
<dbReference type="EMBL" id="BMAW01101810">
    <property type="protein sequence ID" value="GFT01229.1"/>
    <property type="molecule type" value="Genomic_DNA"/>
</dbReference>
<sequence length="100" mass="12022">MKRTLSRGDKDYEMDTHFVCVEELKRNHCKEYRSTQELHEGQELYAKEPNVHFPINSKATFDFDAHFEGIDFYFKFMGLIFGELLNFLHIKKWKPAENML</sequence>
<gene>
    <name evidence="1" type="ORF">NPIL_174041</name>
</gene>
<organism evidence="1 2">
    <name type="scientific">Nephila pilipes</name>
    <name type="common">Giant wood spider</name>
    <name type="synonym">Nephila maculata</name>
    <dbReference type="NCBI Taxonomy" id="299642"/>
    <lineage>
        <taxon>Eukaryota</taxon>
        <taxon>Metazoa</taxon>
        <taxon>Ecdysozoa</taxon>
        <taxon>Arthropoda</taxon>
        <taxon>Chelicerata</taxon>
        <taxon>Arachnida</taxon>
        <taxon>Araneae</taxon>
        <taxon>Araneomorphae</taxon>
        <taxon>Entelegynae</taxon>
        <taxon>Araneoidea</taxon>
        <taxon>Nephilidae</taxon>
        <taxon>Nephila</taxon>
    </lineage>
</organism>